<name>A0A6G1KCH5_9PLEO</name>
<keyword evidence="3" id="KW-1185">Reference proteome</keyword>
<dbReference type="InterPro" id="IPR013780">
    <property type="entry name" value="Glyco_hydro_b"/>
</dbReference>
<evidence type="ECO:0000313" key="2">
    <source>
        <dbReference type="EMBL" id="KAF2710480.1"/>
    </source>
</evidence>
<evidence type="ECO:0000259" key="1">
    <source>
        <dbReference type="Pfam" id="PF16862"/>
    </source>
</evidence>
<accession>A0A6G1KCH5</accession>
<dbReference type="OrthoDB" id="2831684at2759"/>
<dbReference type="Pfam" id="PF16862">
    <property type="entry name" value="Glyco_hydro_79C"/>
    <property type="match status" value="1"/>
</dbReference>
<dbReference type="InterPro" id="IPR052974">
    <property type="entry name" value="GH79_Enzymes"/>
</dbReference>
<reference evidence="2" key="1">
    <citation type="journal article" date="2020" name="Stud. Mycol.">
        <title>101 Dothideomycetes genomes: a test case for predicting lifestyles and emergence of pathogens.</title>
        <authorList>
            <person name="Haridas S."/>
            <person name="Albert R."/>
            <person name="Binder M."/>
            <person name="Bloem J."/>
            <person name="Labutti K."/>
            <person name="Salamov A."/>
            <person name="Andreopoulos B."/>
            <person name="Baker S."/>
            <person name="Barry K."/>
            <person name="Bills G."/>
            <person name="Bluhm B."/>
            <person name="Cannon C."/>
            <person name="Castanera R."/>
            <person name="Culley D."/>
            <person name="Daum C."/>
            <person name="Ezra D."/>
            <person name="Gonzalez J."/>
            <person name="Henrissat B."/>
            <person name="Kuo A."/>
            <person name="Liang C."/>
            <person name="Lipzen A."/>
            <person name="Lutzoni F."/>
            <person name="Magnuson J."/>
            <person name="Mondo S."/>
            <person name="Nolan M."/>
            <person name="Ohm R."/>
            <person name="Pangilinan J."/>
            <person name="Park H.-J."/>
            <person name="Ramirez L."/>
            <person name="Alfaro M."/>
            <person name="Sun H."/>
            <person name="Tritt A."/>
            <person name="Yoshinaga Y."/>
            <person name="Zwiers L.-H."/>
            <person name="Turgeon B."/>
            <person name="Goodwin S."/>
            <person name="Spatafora J."/>
            <person name="Crous P."/>
            <person name="Grigoriev I."/>
        </authorList>
    </citation>
    <scope>NUCLEOTIDE SEQUENCE</scope>
    <source>
        <strain evidence="2">CBS 279.74</strain>
    </source>
</reference>
<dbReference type="EMBL" id="MU005769">
    <property type="protein sequence ID" value="KAF2710480.1"/>
    <property type="molecule type" value="Genomic_DNA"/>
</dbReference>
<dbReference type="InterPro" id="IPR031728">
    <property type="entry name" value="GlcAase_C"/>
</dbReference>
<organism evidence="2 3">
    <name type="scientific">Pleomassaria siparia CBS 279.74</name>
    <dbReference type="NCBI Taxonomy" id="1314801"/>
    <lineage>
        <taxon>Eukaryota</taxon>
        <taxon>Fungi</taxon>
        <taxon>Dikarya</taxon>
        <taxon>Ascomycota</taxon>
        <taxon>Pezizomycotina</taxon>
        <taxon>Dothideomycetes</taxon>
        <taxon>Pleosporomycetidae</taxon>
        <taxon>Pleosporales</taxon>
        <taxon>Pleomassariaceae</taxon>
        <taxon>Pleomassaria</taxon>
    </lineage>
</organism>
<gene>
    <name evidence="2" type="ORF">K504DRAFT_405691</name>
</gene>
<feature type="domain" description="Beta-glucuronidase C-terminal" evidence="1">
    <location>
        <begin position="429"/>
        <end position="537"/>
    </location>
</feature>
<dbReference type="SUPFAM" id="SSF51445">
    <property type="entry name" value="(Trans)glycosidases"/>
    <property type="match status" value="1"/>
</dbReference>
<keyword evidence="2" id="KW-0378">Hydrolase</keyword>
<protein>
    <submittedName>
        <fullName evidence="2">Glycoside hydrolase family 79 protein</fullName>
    </submittedName>
</protein>
<dbReference type="AlphaFoldDB" id="A0A6G1KCH5"/>
<evidence type="ECO:0000313" key="3">
    <source>
        <dbReference type="Proteomes" id="UP000799428"/>
    </source>
</evidence>
<dbReference type="Proteomes" id="UP000799428">
    <property type="component" value="Unassembled WGS sequence"/>
</dbReference>
<proteinExistence type="predicted"/>
<dbReference type="Gene3D" id="2.60.40.1180">
    <property type="entry name" value="Golgi alpha-mannosidase II"/>
    <property type="match status" value="1"/>
</dbReference>
<dbReference type="Gene3D" id="3.20.20.80">
    <property type="entry name" value="Glycosidases"/>
    <property type="match status" value="1"/>
</dbReference>
<dbReference type="PANTHER" id="PTHR36183:SF2">
    <property type="entry name" value="BETA-GLUCURONIDASE C-TERMINAL DOMAIN-CONTAINING PROTEIN"/>
    <property type="match status" value="1"/>
</dbReference>
<sequence>MILPPQTVLFIVATSNVASSQSLVPIQTPIARPPDFNPVTVPGSVAAAGASVFKSFVSFSIELAFFPDFAGNSSSPNTFSDTLLENLKAFQGSKPDIRVGGNTQDYAVFDSSLTTATSGTYIPSISDDYPRILTIGPSFFESYQTWADVLFIHGFNLATNSTSASESLNQSVPYACNALSKNNLLTWEMGNEPDLYKTSAQGIVRPASWSEVDYVKEWKDKVATIKDMLGNACGEDWVSAQKFKWTAPSFAGTNNSLDTVEAWKAGLGSDGDISLFSSHNYIGGATQPGITLGNTLLNHTKTVLSIAAHNAEQKALSAAGMTLPYILGETNSLYNQGAPGLSNSFGAALWGVDFNLMCAATDIQQVFMHQGTDYRYASWQPISTSKTNMGTKPPYYGNIAVAAALGNITNSTTTRVQNIPLSNSDTESAYAIYSDSKLARLMVINLNEYNYSLSAQRPEMAYNFTLPVSCAGHGLVQRLMANGSDATTGITFNGWTYNYDVAKGEPKLSGNVTRDEIVWVGEDGGVAVPVPWSSAALVQLTC</sequence>
<dbReference type="InterPro" id="IPR017853">
    <property type="entry name" value="GH"/>
</dbReference>
<dbReference type="PANTHER" id="PTHR36183">
    <property type="entry name" value="BETA-GLUCURONIDASE"/>
    <property type="match status" value="1"/>
</dbReference>
<dbReference type="GO" id="GO:0016787">
    <property type="term" value="F:hydrolase activity"/>
    <property type="evidence" value="ECO:0007669"/>
    <property type="project" value="UniProtKB-KW"/>
</dbReference>